<protein>
    <recommendedName>
        <fullName evidence="1">DNA ligase OB-like domain-containing protein</fullName>
    </recommendedName>
</protein>
<dbReference type="EMBL" id="BRYB01004788">
    <property type="protein sequence ID" value="GMI36833.1"/>
    <property type="molecule type" value="Genomic_DNA"/>
</dbReference>
<sequence length="49" mass="5583">FKTGSGFKDSQRDVSLFAAEYEGATVEIQYQELTRAGLPRFPIFKRAKQ</sequence>
<dbReference type="SUPFAM" id="SSF50249">
    <property type="entry name" value="Nucleic acid-binding proteins"/>
    <property type="match status" value="1"/>
</dbReference>
<feature type="non-terminal residue" evidence="2">
    <location>
        <position position="1"/>
    </location>
</feature>
<dbReference type="Proteomes" id="UP001165060">
    <property type="component" value="Unassembled WGS sequence"/>
</dbReference>
<dbReference type="Pfam" id="PF14743">
    <property type="entry name" value="DNA_ligase_OB_2"/>
    <property type="match status" value="1"/>
</dbReference>
<accession>A0ABQ6N0V7</accession>
<gene>
    <name evidence="2" type="ORF">TeGR_g13621</name>
</gene>
<evidence type="ECO:0000313" key="3">
    <source>
        <dbReference type="Proteomes" id="UP001165060"/>
    </source>
</evidence>
<evidence type="ECO:0000313" key="2">
    <source>
        <dbReference type="EMBL" id="GMI36833.1"/>
    </source>
</evidence>
<dbReference type="Gene3D" id="2.40.50.140">
    <property type="entry name" value="Nucleic acid-binding proteins"/>
    <property type="match status" value="1"/>
</dbReference>
<feature type="domain" description="DNA ligase OB-like" evidence="1">
    <location>
        <begin position="1"/>
        <end position="46"/>
    </location>
</feature>
<organism evidence="2 3">
    <name type="scientific">Tetraparma gracilis</name>
    <dbReference type="NCBI Taxonomy" id="2962635"/>
    <lineage>
        <taxon>Eukaryota</taxon>
        <taxon>Sar</taxon>
        <taxon>Stramenopiles</taxon>
        <taxon>Ochrophyta</taxon>
        <taxon>Bolidophyceae</taxon>
        <taxon>Parmales</taxon>
        <taxon>Triparmaceae</taxon>
        <taxon>Tetraparma</taxon>
    </lineage>
</organism>
<dbReference type="InterPro" id="IPR012340">
    <property type="entry name" value="NA-bd_OB-fold"/>
</dbReference>
<dbReference type="InterPro" id="IPR029319">
    <property type="entry name" value="DNA_ligase_OB"/>
</dbReference>
<proteinExistence type="predicted"/>
<reference evidence="2 3" key="1">
    <citation type="journal article" date="2023" name="Commun. Biol.">
        <title>Genome analysis of Parmales, the sister group of diatoms, reveals the evolutionary specialization of diatoms from phago-mixotrophs to photoautotrophs.</title>
        <authorList>
            <person name="Ban H."/>
            <person name="Sato S."/>
            <person name="Yoshikawa S."/>
            <person name="Yamada K."/>
            <person name="Nakamura Y."/>
            <person name="Ichinomiya M."/>
            <person name="Sato N."/>
            <person name="Blanc-Mathieu R."/>
            <person name="Endo H."/>
            <person name="Kuwata A."/>
            <person name="Ogata H."/>
        </authorList>
    </citation>
    <scope>NUCLEOTIDE SEQUENCE [LARGE SCALE GENOMIC DNA]</scope>
</reference>
<comment type="caution">
    <text evidence="2">The sequence shown here is derived from an EMBL/GenBank/DDBJ whole genome shotgun (WGS) entry which is preliminary data.</text>
</comment>
<evidence type="ECO:0000259" key="1">
    <source>
        <dbReference type="Pfam" id="PF14743"/>
    </source>
</evidence>
<name>A0ABQ6N0V7_9STRA</name>
<keyword evidence="3" id="KW-1185">Reference proteome</keyword>